<dbReference type="InterPro" id="IPR003782">
    <property type="entry name" value="SCO1/SenC"/>
</dbReference>
<reference evidence="4 5" key="1">
    <citation type="submission" date="2021-04" db="EMBL/GenBank/DDBJ databases">
        <title>The genome sequence of type strain Ideonella paludis KCTC 32238.</title>
        <authorList>
            <person name="Liu Y."/>
        </authorList>
    </citation>
    <scope>NUCLEOTIDE SEQUENCE [LARGE SCALE GENOMIC DNA]</scope>
    <source>
        <strain evidence="4 5">KCTC 32238</strain>
    </source>
</reference>
<dbReference type="InterPro" id="IPR006311">
    <property type="entry name" value="TAT_signal"/>
</dbReference>
<dbReference type="EMBL" id="JAGQDG010000001">
    <property type="protein sequence ID" value="MBQ0934547.1"/>
    <property type="molecule type" value="Genomic_DNA"/>
</dbReference>
<evidence type="ECO:0000256" key="2">
    <source>
        <dbReference type="ARBA" id="ARBA00023008"/>
    </source>
</evidence>
<dbReference type="PROSITE" id="PS51318">
    <property type="entry name" value="TAT"/>
    <property type="match status" value="1"/>
</dbReference>
<evidence type="ECO:0000256" key="1">
    <source>
        <dbReference type="ARBA" id="ARBA00010996"/>
    </source>
</evidence>
<dbReference type="CDD" id="cd02968">
    <property type="entry name" value="SCO"/>
    <property type="match status" value="1"/>
</dbReference>
<proteinExistence type="inferred from homology"/>
<evidence type="ECO:0000259" key="3">
    <source>
        <dbReference type="PROSITE" id="PS51352"/>
    </source>
</evidence>
<dbReference type="RefSeq" id="WP_210806493.1">
    <property type="nucleotide sequence ID" value="NZ_JAGQDG010000001.1"/>
</dbReference>
<dbReference type="Pfam" id="PF02630">
    <property type="entry name" value="SCO1-SenC"/>
    <property type="match status" value="1"/>
</dbReference>
<protein>
    <submittedName>
        <fullName evidence="4">SCO family protein</fullName>
    </submittedName>
</protein>
<evidence type="ECO:0000313" key="5">
    <source>
        <dbReference type="Proteomes" id="UP000672097"/>
    </source>
</evidence>
<evidence type="ECO:0000313" key="4">
    <source>
        <dbReference type="EMBL" id="MBQ0934547.1"/>
    </source>
</evidence>
<comment type="similarity">
    <text evidence="1">Belongs to the SCO1/2 family.</text>
</comment>
<name>A0ABS5DTU1_9BURK</name>
<dbReference type="InterPro" id="IPR013766">
    <property type="entry name" value="Thioredoxin_domain"/>
</dbReference>
<comment type="caution">
    <text evidence="4">The sequence shown here is derived from an EMBL/GenBank/DDBJ whole genome shotgun (WGS) entry which is preliminary data.</text>
</comment>
<keyword evidence="5" id="KW-1185">Reference proteome</keyword>
<dbReference type="PROSITE" id="PS51352">
    <property type="entry name" value="THIOREDOXIN_2"/>
    <property type="match status" value="1"/>
</dbReference>
<dbReference type="Gene3D" id="3.40.30.10">
    <property type="entry name" value="Glutaredoxin"/>
    <property type="match status" value="1"/>
</dbReference>
<dbReference type="Proteomes" id="UP000672097">
    <property type="component" value="Unassembled WGS sequence"/>
</dbReference>
<dbReference type="InterPro" id="IPR036249">
    <property type="entry name" value="Thioredoxin-like_sf"/>
</dbReference>
<feature type="domain" description="Thioredoxin" evidence="3">
    <location>
        <begin position="57"/>
        <end position="225"/>
    </location>
</feature>
<accession>A0ABS5DTU1</accession>
<dbReference type="PANTHER" id="PTHR12151:SF25">
    <property type="entry name" value="LINALOOL DEHYDRATASE_ISOMERASE DOMAIN-CONTAINING PROTEIN"/>
    <property type="match status" value="1"/>
</dbReference>
<dbReference type="SUPFAM" id="SSF52833">
    <property type="entry name" value="Thioredoxin-like"/>
    <property type="match status" value="1"/>
</dbReference>
<gene>
    <name evidence="4" type="ORF">KAK11_04325</name>
</gene>
<organism evidence="4 5">
    <name type="scientific">Ideonella paludis</name>
    <dbReference type="NCBI Taxonomy" id="1233411"/>
    <lineage>
        <taxon>Bacteria</taxon>
        <taxon>Pseudomonadati</taxon>
        <taxon>Pseudomonadota</taxon>
        <taxon>Betaproteobacteria</taxon>
        <taxon>Burkholderiales</taxon>
        <taxon>Sphaerotilaceae</taxon>
        <taxon>Ideonella</taxon>
    </lineage>
</organism>
<dbReference type="PANTHER" id="PTHR12151">
    <property type="entry name" value="ELECTRON TRANSPORT PROTIN SCO1/SENC FAMILY MEMBER"/>
    <property type="match status" value="1"/>
</dbReference>
<sequence>MNPSTVSASAAMAEDKPSRPWRRVALCGLALAAIGVALGSWVAALVPASAALEAPTTPVAAPSPDFTNPLESVRLVRQDGAPLLHTALRGKTVLLNFAFTACSTTCPGTTQQLRQLQQAVAAHSPHIELVTVSVDPLSDTPETLKRYAQAQGVDFKQWHWLTGEPAQVQRLIQHFGALQGDSRKPEDHLTSLFLIDGFGRVIGRLSGAPVNLERTQRELLEVDRSISARARLAQA</sequence>
<keyword evidence="2" id="KW-0186">Copper</keyword>